<keyword evidence="3" id="KW-1185">Reference proteome</keyword>
<dbReference type="PhylomeDB" id="Q8I4G2"/>
<dbReference type="AGR" id="WB:WBGene00011497"/>
<dbReference type="InParanoid" id="Q8I4G2"/>
<dbReference type="CDD" id="cd09917">
    <property type="entry name" value="F-box_SF"/>
    <property type="match status" value="1"/>
</dbReference>
<dbReference type="OrthoDB" id="5780629at2759"/>
<dbReference type="UCSC" id="T05F1.13">
    <property type="organism name" value="c. elegans"/>
</dbReference>
<dbReference type="FunCoup" id="Q8I4G2">
    <property type="interactions" value="298"/>
</dbReference>
<reference evidence="2 3" key="1">
    <citation type="journal article" date="1998" name="Science">
        <title>Genome sequence of the nematode C. elegans: a platform for investigating biology.</title>
        <authorList>
            <consortium name="The C. elegans sequencing consortium"/>
            <person name="Sulson J.E."/>
            <person name="Waterston R."/>
        </authorList>
    </citation>
    <scope>NUCLEOTIDE SEQUENCE [LARGE SCALE GENOMIC DNA]</scope>
    <source>
        <strain evidence="2 3">Bristol N2</strain>
    </source>
</reference>
<evidence type="ECO:0000313" key="4">
    <source>
        <dbReference type="WormBase" id="T05F1.13"/>
    </source>
</evidence>
<dbReference type="SMART" id="SM00256">
    <property type="entry name" value="FBOX"/>
    <property type="match status" value="1"/>
</dbReference>
<dbReference type="Pfam" id="PF07735">
    <property type="entry name" value="FBA_2"/>
    <property type="match status" value="1"/>
</dbReference>
<dbReference type="EMBL" id="BX284601">
    <property type="protein sequence ID" value="CAD56598.1"/>
    <property type="molecule type" value="Genomic_DNA"/>
</dbReference>
<dbReference type="WormBase" id="T05F1.13">
    <property type="protein sequence ID" value="CE32487"/>
    <property type="gene ID" value="WBGene00011497"/>
</dbReference>
<dbReference type="eggNOG" id="KOG2501">
    <property type="taxonomic scope" value="Eukaryota"/>
</dbReference>
<feature type="domain" description="F-box" evidence="1">
    <location>
        <begin position="2"/>
        <end position="49"/>
    </location>
</feature>
<dbReference type="Bgee" id="WBGene00011497">
    <property type="expression patterns" value="Expressed in embryo and 3 other cell types or tissues"/>
</dbReference>
<proteinExistence type="predicted"/>
<dbReference type="InterPro" id="IPR036047">
    <property type="entry name" value="F-box-like_dom_sf"/>
</dbReference>
<dbReference type="GeneID" id="353385"/>
<dbReference type="InterPro" id="IPR012885">
    <property type="entry name" value="F-box_Sdz-33"/>
</dbReference>
<dbReference type="OMA" id="NINCAVR"/>
<dbReference type="PROSITE" id="PS50181">
    <property type="entry name" value="FBOX"/>
    <property type="match status" value="1"/>
</dbReference>
<evidence type="ECO:0000259" key="1">
    <source>
        <dbReference type="PROSITE" id="PS50181"/>
    </source>
</evidence>
<dbReference type="SUPFAM" id="SSF81383">
    <property type="entry name" value="F-box domain"/>
    <property type="match status" value="1"/>
</dbReference>
<name>Q8I4G2_CAEEL</name>
<dbReference type="PaxDb" id="6239-T05F1.13"/>
<protein>
    <submittedName>
        <fullName evidence="2">F-box domain-containing protein</fullName>
    </submittedName>
</protein>
<evidence type="ECO:0000313" key="2">
    <source>
        <dbReference type="EMBL" id="CAD56598.1"/>
    </source>
</evidence>
<dbReference type="Pfam" id="PF00646">
    <property type="entry name" value="F-box"/>
    <property type="match status" value="1"/>
</dbReference>
<organism evidence="2 3">
    <name type="scientific">Caenorhabditis elegans</name>
    <dbReference type="NCBI Taxonomy" id="6239"/>
    <lineage>
        <taxon>Eukaryota</taxon>
        <taxon>Metazoa</taxon>
        <taxon>Ecdysozoa</taxon>
        <taxon>Nematoda</taxon>
        <taxon>Chromadorea</taxon>
        <taxon>Rhabditida</taxon>
        <taxon>Rhabditina</taxon>
        <taxon>Rhabditomorpha</taxon>
        <taxon>Rhabditoidea</taxon>
        <taxon>Rhabditidae</taxon>
        <taxon>Peloderinae</taxon>
        <taxon>Caenorhabditis</taxon>
    </lineage>
</organism>
<evidence type="ECO:0000313" key="3">
    <source>
        <dbReference type="Proteomes" id="UP000001940"/>
    </source>
</evidence>
<sequence length="349" mass="40257">MVLELEQLPNDVTEHVAKNLNPRDLIELSFCSEAWFHLISSFKTRIKELYINCKELGRTSENNNLAKALIGVKPFQRSFVHIFVYQRTLEELDEFSGDPKTCSRVFGERELKCQIDKSTIKVFTMDPIDTFYSVMEHLLNLFTGSIHHVNFGQCTPNITGIILKLLKMEGISSCNTLSIPSGGAITSDLLEYLLQNPNLFCLNINCAVRGSFQFVKEVNITHLSLTYPEWVTNRNILNFHCETINLEDPNINGIGLNSFIKTWMKTDKKKLKRLSISFCKGWNWEDGNNIFDGIEYELFDKNLNSGTQFYEDEEKKIDCLNGRNIKRPDGTLATIKCDDLHFYFVVWNY</sequence>
<accession>Q8I4G2</accession>
<dbReference type="InterPro" id="IPR001810">
    <property type="entry name" value="F-box_dom"/>
</dbReference>
<dbReference type="HOGENOM" id="CLU_790480_0_0_1"/>
<gene>
    <name evidence="2" type="ORF">CELE_T05F1.13</name>
    <name evidence="2 4" type="ORF">T05F1.13</name>
</gene>
<dbReference type="AlphaFoldDB" id="Q8I4G2"/>
<dbReference type="Proteomes" id="UP000001940">
    <property type="component" value="Chromosome I"/>
</dbReference>
<dbReference type="PANTHER" id="PTHR21503">
    <property type="entry name" value="F-BOX-CONTAINING HYPOTHETICAL PROTEIN C.ELEGANS"/>
    <property type="match status" value="1"/>
</dbReference>
<dbReference type="RefSeq" id="NP_871891.1">
    <property type="nucleotide sequence ID" value="NM_182091.3"/>
</dbReference>
<dbReference type="CTD" id="353385"/>
<dbReference type="KEGG" id="cel:CELE_T05F1.13"/>
<dbReference type="PANTHER" id="PTHR21503:SF50">
    <property type="entry name" value="F-BOX DOMAIN-CONTAINING PROTEIN"/>
    <property type="match status" value="1"/>
</dbReference>